<dbReference type="InterPro" id="IPR003646">
    <property type="entry name" value="SH3-like_bac-type"/>
</dbReference>
<proteinExistence type="predicted"/>
<dbReference type="Proteomes" id="UP000594034">
    <property type="component" value="Chromosome"/>
</dbReference>
<evidence type="ECO:0000313" key="10">
    <source>
        <dbReference type="EMBL" id="QFI55923.1"/>
    </source>
</evidence>
<reference evidence="10 11" key="1">
    <citation type="submission" date="2019-05" db="EMBL/GenBank/DDBJ databases">
        <title>OXA-830, a novel chromosomally encoded expanded-spectrum class D beta-lactamase in Aeromonas simiae.</title>
        <authorList>
            <person name="Zhou W."/>
            <person name="Chen Q."/>
        </authorList>
    </citation>
    <scope>NUCLEOTIDE SEQUENCE [LARGE SCALE GENOMIC DNA]</scope>
    <source>
        <strain evidence="10 11">A6</strain>
    </source>
</reference>
<organism evidence="10 11">
    <name type="scientific">Aeromonas simiae</name>
    <dbReference type="NCBI Taxonomy" id="218936"/>
    <lineage>
        <taxon>Bacteria</taxon>
        <taxon>Pseudomonadati</taxon>
        <taxon>Pseudomonadota</taxon>
        <taxon>Gammaproteobacteria</taxon>
        <taxon>Aeromonadales</taxon>
        <taxon>Aeromonadaceae</taxon>
        <taxon>Aeromonas</taxon>
    </lineage>
</organism>
<sequence length="199" mass="22368">MRALIGILLALLANQAMAETRYVSDNIYTFIHGGPGTQFRILGSVKAGEPVELQGGSEAGFVQIKDSKGRAGWVKNDDLQTAPSYRQQLPELQKQLDELKGRLQNLNGDNERQFAEKDAAIAEQKKQLAALQSQLQAQTEQVTSLKEQNDALNQSYDNREHDMQMDWFVRGGLMVGAGLLLGLMLPMLPKRRRRDRWMD</sequence>
<dbReference type="InterPro" id="IPR016476">
    <property type="entry name" value="SH3_dom_pro"/>
</dbReference>
<dbReference type="KEGG" id="asim:FE240_15250"/>
<evidence type="ECO:0000313" key="11">
    <source>
        <dbReference type="Proteomes" id="UP000594034"/>
    </source>
</evidence>
<evidence type="ECO:0000256" key="3">
    <source>
        <dbReference type="ARBA" id="ARBA00022729"/>
    </source>
</evidence>
<keyword evidence="5 7" id="KW-0472">Membrane</keyword>
<dbReference type="Gene3D" id="2.30.30.40">
    <property type="entry name" value="SH3 Domains"/>
    <property type="match status" value="1"/>
</dbReference>
<keyword evidence="2 7" id="KW-0812">Transmembrane</keyword>
<evidence type="ECO:0000256" key="1">
    <source>
        <dbReference type="ARBA" id="ARBA00004167"/>
    </source>
</evidence>
<protein>
    <submittedName>
        <fullName evidence="10">TIGR04211 family SH3 domain-containing protein</fullName>
    </submittedName>
</protein>
<dbReference type="PIRSF" id="PIRSF006158">
    <property type="entry name" value="UCP006158_SH3"/>
    <property type="match status" value="1"/>
</dbReference>
<evidence type="ECO:0000256" key="5">
    <source>
        <dbReference type="ARBA" id="ARBA00023136"/>
    </source>
</evidence>
<dbReference type="NCBIfam" id="TIGR04211">
    <property type="entry name" value="SH3_and_anchor"/>
    <property type="match status" value="1"/>
</dbReference>
<name>A0A5J6X1I3_9GAMM</name>
<evidence type="ECO:0000256" key="7">
    <source>
        <dbReference type="SAM" id="Phobius"/>
    </source>
</evidence>
<evidence type="ECO:0000256" key="2">
    <source>
        <dbReference type="ARBA" id="ARBA00022692"/>
    </source>
</evidence>
<dbReference type="RefSeq" id="WP_193002152.1">
    <property type="nucleotide sequence ID" value="NZ_CP040449.1"/>
</dbReference>
<feature type="chain" id="PRO_5023942585" evidence="8">
    <location>
        <begin position="19"/>
        <end position="199"/>
    </location>
</feature>
<accession>A0A5J6X1I3</accession>
<dbReference type="GO" id="GO:0016020">
    <property type="term" value="C:membrane"/>
    <property type="evidence" value="ECO:0007669"/>
    <property type="project" value="UniProtKB-SubCell"/>
</dbReference>
<feature type="transmembrane region" description="Helical" evidence="7">
    <location>
        <begin position="167"/>
        <end position="188"/>
    </location>
</feature>
<evidence type="ECO:0000259" key="9">
    <source>
        <dbReference type="PROSITE" id="PS51781"/>
    </source>
</evidence>
<keyword evidence="4 7" id="KW-1133">Transmembrane helix</keyword>
<dbReference type="EMBL" id="CP040449">
    <property type="protein sequence ID" value="QFI55923.1"/>
    <property type="molecule type" value="Genomic_DNA"/>
</dbReference>
<evidence type="ECO:0000256" key="6">
    <source>
        <dbReference type="SAM" id="Coils"/>
    </source>
</evidence>
<dbReference type="PROSITE" id="PS51781">
    <property type="entry name" value="SH3B"/>
    <property type="match status" value="1"/>
</dbReference>
<evidence type="ECO:0000256" key="4">
    <source>
        <dbReference type="ARBA" id="ARBA00022989"/>
    </source>
</evidence>
<gene>
    <name evidence="10" type="ORF">FE240_15250</name>
</gene>
<feature type="domain" description="SH3b" evidence="9">
    <location>
        <begin position="18"/>
        <end position="83"/>
    </location>
</feature>
<keyword evidence="11" id="KW-1185">Reference proteome</keyword>
<dbReference type="Pfam" id="PF08239">
    <property type="entry name" value="SH3_3"/>
    <property type="match status" value="1"/>
</dbReference>
<dbReference type="AlphaFoldDB" id="A0A5J6X1I3"/>
<evidence type="ECO:0000256" key="8">
    <source>
        <dbReference type="SAM" id="SignalP"/>
    </source>
</evidence>
<feature type="signal peptide" evidence="8">
    <location>
        <begin position="1"/>
        <end position="18"/>
    </location>
</feature>
<feature type="coiled-coil region" evidence="6">
    <location>
        <begin position="82"/>
        <end position="155"/>
    </location>
</feature>
<comment type="subcellular location">
    <subcellularLocation>
        <location evidence="1">Membrane</location>
        <topology evidence="1">Single-pass membrane protein</topology>
    </subcellularLocation>
</comment>
<dbReference type="SMART" id="SM00287">
    <property type="entry name" value="SH3b"/>
    <property type="match status" value="1"/>
</dbReference>
<keyword evidence="6" id="KW-0175">Coiled coil</keyword>
<keyword evidence="3 8" id="KW-0732">Signal</keyword>